<sequence>MINNIPCPSCATPILVNTEEFLKGTSFACSNCDVKLGIEEKTDLDQEKLDLFKKFTKTKKERMSVIPCPDCGAAITFYERDLKKGETISCSSCNASVAL</sequence>
<comment type="caution">
    <text evidence="1">The sequence shown here is derived from an EMBL/GenBank/DDBJ whole genome shotgun (WGS) entry which is preliminary data.</text>
</comment>
<gene>
    <name evidence="1" type="ORF">LY01_01165</name>
</gene>
<evidence type="ECO:0000313" key="2">
    <source>
        <dbReference type="Proteomes" id="UP000239002"/>
    </source>
</evidence>
<dbReference type="RefSeq" id="WP_104514880.1">
    <property type="nucleotide sequence ID" value="NZ_MQVW01000002.1"/>
</dbReference>
<dbReference type="Proteomes" id="UP000239002">
    <property type="component" value="Unassembled WGS sequence"/>
</dbReference>
<reference evidence="1 2" key="1">
    <citation type="submission" date="2018-02" db="EMBL/GenBank/DDBJ databases">
        <title>Genomic Encyclopedia of Archaeal and Bacterial Type Strains, Phase II (KMG-II): from individual species to whole genera.</title>
        <authorList>
            <person name="Goeker M."/>
        </authorList>
    </citation>
    <scope>NUCLEOTIDE SEQUENCE [LARGE SCALE GENOMIC DNA]</scope>
    <source>
        <strain evidence="1 2">DSM 16809</strain>
    </source>
</reference>
<keyword evidence="2" id="KW-1185">Reference proteome</keyword>
<dbReference type="EMBL" id="PTJE01000002">
    <property type="protein sequence ID" value="PPK95574.1"/>
    <property type="molecule type" value="Genomic_DNA"/>
</dbReference>
<protein>
    <submittedName>
        <fullName evidence="1">Uncharacterized protein</fullName>
    </submittedName>
</protein>
<evidence type="ECO:0000313" key="1">
    <source>
        <dbReference type="EMBL" id="PPK95574.1"/>
    </source>
</evidence>
<name>A0A2S6IMV9_9FLAO</name>
<accession>A0A2S6IMV9</accession>
<dbReference type="Gene3D" id="2.20.28.160">
    <property type="match status" value="1"/>
</dbReference>
<proteinExistence type="predicted"/>
<dbReference type="OrthoDB" id="771388at2"/>
<organism evidence="1 2">
    <name type="scientific">Nonlabens xylanidelens</name>
    <dbReference type="NCBI Taxonomy" id="191564"/>
    <lineage>
        <taxon>Bacteria</taxon>
        <taxon>Pseudomonadati</taxon>
        <taxon>Bacteroidota</taxon>
        <taxon>Flavobacteriia</taxon>
        <taxon>Flavobacteriales</taxon>
        <taxon>Flavobacteriaceae</taxon>
        <taxon>Nonlabens</taxon>
    </lineage>
</organism>
<dbReference type="AlphaFoldDB" id="A0A2S6IMV9"/>